<name>A0A5N5V9V5_MYCPH</name>
<evidence type="ECO:0000313" key="2">
    <source>
        <dbReference type="EMBL" id="KAB7758558.1"/>
    </source>
</evidence>
<reference evidence="2 3" key="1">
    <citation type="submission" date="2012-10" db="EMBL/GenBank/DDBJ databases">
        <title>The draft sequence of the Mycobacterium pheli genome.</title>
        <authorList>
            <person name="Pettersson B.M.F."/>
            <person name="Das S."/>
            <person name="Dasgupta S."/>
            <person name="Bhattacharya A."/>
            <person name="Kirsebom L.A."/>
        </authorList>
    </citation>
    <scope>NUCLEOTIDE SEQUENCE [LARGE SCALE GENOMIC DNA]</scope>
    <source>
        <strain evidence="2 3">CCUG 21000</strain>
    </source>
</reference>
<comment type="caution">
    <text evidence="2">The sequence shown here is derived from an EMBL/GenBank/DDBJ whole genome shotgun (WGS) entry which is preliminary data.</text>
</comment>
<gene>
    <name evidence="2" type="ORF">MPHL21000_06050</name>
</gene>
<organism evidence="2 3">
    <name type="scientific">Mycolicibacterium phlei DSM 43239 = CCUG 21000</name>
    <dbReference type="NCBI Taxonomy" id="1226750"/>
    <lineage>
        <taxon>Bacteria</taxon>
        <taxon>Bacillati</taxon>
        <taxon>Actinomycetota</taxon>
        <taxon>Actinomycetes</taxon>
        <taxon>Mycobacteriales</taxon>
        <taxon>Mycobacteriaceae</taxon>
        <taxon>Mycolicibacterium</taxon>
    </lineage>
</organism>
<feature type="region of interest" description="Disordered" evidence="1">
    <location>
        <begin position="1"/>
        <end position="23"/>
    </location>
</feature>
<evidence type="ECO:0000256" key="1">
    <source>
        <dbReference type="SAM" id="MobiDB-lite"/>
    </source>
</evidence>
<dbReference type="Proteomes" id="UP000325690">
    <property type="component" value="Unassembled WGS sequence"/>
</dbReference>
<proteinExistence type="predicted"/>
<sequence length="196" mass="21031">MQRRRVDEDPGLEPSGGPGVVDVEHDVGVLEAEPAARQREPRLIGGLLGAEQDSVPVQAVGQLPELGALDGQADRVEHPVGQHAVRFGVDTDRADLGGAADDRAAVALAVGEAADDAVGPARFALLPLEDRHRFHAERTERLPRAVPDGDELVAALGHRPRDQRLLLGQRRELRWVAVDLGRREALGGRGQHTGQQ</sequence>
<evidence type="ECO:0000313" key="3">
    <source>
        <dbReference type="Proteomes" id="UP000325690"/>
    </source>
</evidence>
<dbReference type="EMBL" id="ANBP01000005">
    <property type="protein sequence ID" value="KAB7758558.1"/>
    <property type="molecule type" value="Genomic_DNA"/>
</dbReference>
<keyword evidence="3" id="KW-1185">Reference proteome</keyword>
<accession>A0A5N5V9V5</accession>
<protein>
    <submittedName>
        <fullName evidence="2">Uncharacterized protein</fullName>
    </submittedName>
</protein>
<dbReference type="AlphaFoldDB" id="A0A5N5V9V5"/>